<feature type="non-terminal residue" evidence="1">
    <location>
        <position position="1"/>
    </location>
</feature>
<dbReference type="InterPro" id="IPR001611">
    <property type="entry name" value="Leu-rich_rpt"/>
</dbReference>
<dbReference type="Proteomes" id="UP000676336">
    <property type="component" value="Unassembled WGS sequence"/>
</dbReference>
<proteinExistence type="predicted"/>
<dbReference type="AlphaFoldDB" id="A0A8S3JTP4"/>
<dbReference type="EMBL" id="CAJOBI010349375">
    <property type="protein sequence ID" value="CAF5220164.1"/>
    <property type="molecule type" value="Genomic_DNA"/>
</dbReference>
<comment type="caution">
    <text evidence="1">The sequence shown here is derived from an EMBL/GenBank/DDBJ whole genome shotgun (WGS) entry which is preliminary data.</text>
</comment>
<protein>
    <submittedName>
        <fullName evidence="1">Uncharacterized protein</fullName>
    </submittedName>
</protein>
<gene>
    <name evidence="1" type="ORF">SMN809_LOCUS81766</name>
</gene>
<name>A0A8S3JTP4_9BILA</name>
<dbReference type="SUPFAM" id="SSF52047">
    <property type="entry name" value="RNI-like"/>
    <property type="match status" value="1"/>
</dbReference>
<dbReference type="Pfam" id="PF13516">
    <property type="entry name" value="LRR_6"/>
    <property type="match status" value="1"/>
</dbReference>
<sequence length="51" mass="5752">TLATLDLKNNMIETMGAIQFPVVLMYNTTLTTLDVTCNQINDKWLEYLGDA</sequence>
<organism evidence="1 2">
    <name type="scientific">Rotaria magnacalcarata</name>
    <dbReference type="NCBI Taxonomy" id="392030"/>
    <lineage>
        <taxon>Eukaryota</taxon>
        <taxon>Metazoa</taxon>
        <taxon>Spiralia</taxon>
        <taxon>Gnathifera</taxon>
        <taxon>Rotifera</taxon>
        <taxon>Eurotatoria</taxon>
        <taxon>Bdelloidea</taxon>
        <taxon>Philodinida</taxon>
        <taxon>Philodinidae</taxon>
        <taxon>Rotaria</taxon>
    </lineage>
</organism>
<dbReference type="Gene3D" id="3.80.10.10">
    <property type="entry name" value="Ribonuclease Inhibitor"/>
    <property type="match status" value="1"/>
</dbReference>
<evidence type="ECO:0000313" key="1">
    <source>
        <dbReference type="EMBL" id="CAF5220164.1"/>
    </source>
</evidence>
<evidence type="ECO:0000313" key="2">
    <source>
        <dbReference type="Proteomes" id="UP000676336"/>
    </source>
</evidence>
<accession>A0A8S3JTP4</accession>
<dbReference type="InterPro" id="IPR032675">
    <property type="entry name" value="LRR_dom_sf"/>
</dbReference>
<reference evidence="1" key="1">
    <citation type="submission" date="2021-02" db="EMBL/GenBank/DDBJ databases">
        <authorList>
            <person name="Nowell W R."/>
        </authorList>
    </citation>
    <scope>NUCLEOTIDE SEQUENCE</scope>
</reference>